<protein>
    <recommendedName>
        <fullName evidence="4">PASTA domain-containing protein</fullName>
    </recommendedName>
</protein>
<dbReference type="KEGG" id="msei:MSEDJ_00260"/>
<evidence type="ECO:0008006" key="4">
    <source>
        <dbReference type="Google" id="ProtNLM"/>
    </source>
</evidence>
<feature type="signal peptide" evidence="1">
    <location>
        <begin position="1"/>
        <end position="27"/>
    </location>
</feature>
<evidence type="ECO:0000256" key="1">
    <source>
        <dbReference type="SAM" id="SignalP"/>
    </source>
</evidence>
<sequence length="99" mass="9746">MKNLLASVATAGFVFAAGMSLAAPALADPLAGGSAADAVSSLQSRGYDVRVQGDTEAPLSECTATQISGLSGTNSAGQGGVPKGSTVYVTVACDDDYDE</sequence>
<gene>
    <name evidence="2" type="ORF">MSEDJ_00260</name>
</gene>
<keyword evidence="1" id="KW-0732">Signal</keyword>
<accession>A0A7I7QIH9</accession>
<evidence type="ECO:0000313" key="3">
    <source>
        <dbReference type="Proteomes" id="UP000467193"/>
    </source>
</evidence>
<proteinExistence type="predicted"/>
<evidence type="ECO:0000313" key="2">
    <source>
        <dbReference type="EMBL" id="BBY25930.1"/>
    </source>
</evidence>
<keyword evidence="3" id="KW-1185">Reference proteome</keyword>
<dbReference type="Proteomes" id="UP000467193">
    <property type="component" value="Chromosome"/>
</dbReference>
<reference evidence="2 3" key="1">
    <citation type="journal article" date="2019" name="Emerg. Microbes Infect.">
        <title>Comprehensive subspecies identification of 175 nontuberculous mycobacteria species based on 7547 genomic profiles.</title>
        <authorList>
            <person name="Matsumoto Y."/>
            <person name="Kinjo T."/>
            <person name="Motooka D."/>
            <person name="Nabeya D."/>
            <person name="Jung N."/>
            <person name="Uechi K."/>
            <person name="Horii T."/>
            <person name="Iida T."/>
            <person name="Fujita J."/>
            <person name="Nakamura S."/>
        </authorList>
    </citation>
    <scope>NUCLEOTIDE SEQUENCE [LARGE SCALE GENOMIC DNA]</scope>
    <source>
        <strain evidence="2 3">JCM 17899</strain>
    </source>
</reference>
<dbReference type="RefSeq" id="WP_163795026.1">
    <property type="nucleotide sequence ID" value="NZ_AP022588.1"/>
</dbReference>
<dbReference type="AlphaFoldDB" id="A0A7I7QIH9"/>
<feature type="chain" id="PRO_5039478460" description="PASTA domain-containing protein" evidence="1">
    <location>
        <begin position="28"/>
        <end position="99"/>
    </location>
</feature>
<organism evidence="2 3">
    <name type="scientific">Mycolicibacterium sediminis</name>
    <dbReference type="NCBI Taxonomy" id="1286180"/>
    <lineage>
        <taxon>Bacteria</taxon>
        <taxon>Bacillati</taxon>
        <taxon>Actinomycetota</taxon>
        <taxon>Actinomycetes</taxon>
        <taxon>Mycobacteriales</taxon>
        <taxon>Mycobacteriaceae</taxon>
        <taxon>Mycolicibacterium</taxon>
    </lineage>
</organism>
<name>A0A7I7QIH9_9MYCO</name>
<dbReference type="EMBL" id="AP022588">
    <property type="protein sequence ID" value="BBY25930.1"/>
    <property type="molecule type" value="Genomic_DNA"/>
</dbReference>